<feature type="repeat" description="TPR" evidence="4">
    <location>
        <begin position="138"/>
        <end position="171"/>
    </location>
</feature>
<gene>
    <name evidence="7" type="primary">LOC101860753</name>
</gene>
<keyword evidence="5" id="KW-0175">Coiled coil</keyword>
<dbReference type="GeneID" id="101860753"/>
<keyword evidence="4" id="KW-0802">TPR repeat</keyword>
<dbReference type="InterPro" id="IPR011990">
    <property type="entry name" value="TPR-like_helical_dom_sf"/>
</dbReference>
<dbReference type="PANTHER" id="PTHR46540:SF1">
    <property type="entry name" value="TETRATRICOPEPTIDE REPEAT PROTEIN 12"/>
    <property type="match status" value="1"/>
</dbReference>
<dbReference type="SUPFAM" id="SSF48371">
    <property type="entry name" value="ARM repeat"/>
    <property type="match status" value="1"/>
</dbReference>
<dbReference type="InterPro" id="IPR000225">
    <property type="entry name" value="Armadillo"/>
</dbReference>
<evidence type="ECO:0000256" key="2">
    <source>
        <dbReference type="ARBA" id="ARBA00004216"/>
    </source>
</evidence>
<organism evidence="6 7">
    <name type="scientific">Aplysia californica</name>
    <name type="common">California sea hare</name>
    <dbReference type="NCBI Taxonomy" id="6500"/>
    <lineage>
        <taxon>Eukaryota</taxon>
        <taxon>Metazoa</taxon>
        <taxon>Spiralia</taxon>
        <taxon>Lophotrochozoa</taxon>
        <taxon>Mollusca</taxon>
        <taxon>Gastropoda</taxon>
        <taxon>Heterobranchia</taxon>
        <taxon>Euthyneura</taxon>
        <taxon>Tectipleura</taxon>
        <taxon>Aplysiida</taxon>
        <taxon>Aplysioidea</taxon>
        <taxon>Aplysiidae</taxon>
        <taxon>Aplysia</taxon>
    </lineage>
</organism>
<dbReference type="InterPro" id="IPR043195">
    <property type="entry name" value="TTC12"/>
</dbReference>
<dbReference type="Gene3D" id="1.25.10.10">
    <property type="entry name" value="Leucine-rich Repeat Variant"/>
    <property type="match status" value="2"/>
</dbReference>
<sequence length="739" mass="81304">MADLPKPPNQPSEAELNDFLSKVDEIESVIKGLNSEDDEKRQLSSKKADNIIHKLEIEKKKVTDEKAEVTEDADLPQTRTGFSRTSINKEAFKNEPPPSQTVGQVVNEQPMDQTAFMAAMETDAKERAADKKKRQKIADGFKEQGNVEFRQGNFEKALEFYDKAMEQIRDNLAIYTNRAQARIKLEMFTEALTDCHWALRLTPGCMKAYVQQGHAYLGMNEYEKARESYREILKIDNKKENIVKEYLAEVDRVEQASQAEVKATELFESGQEVAKGVVDVLGKVVKADQLPLYYSGGFRVLTSLLDSVDSRTLFRTNDGLQLPQNHPVLKRCLSSSPTSLSREERDLVSAALDMLTSACKDNETSQQKLMQLPGFPEQMIVILEAKFKGQGRLLRTSCLNLLHETSLTDAGRGVIVAKYDIHRLISALLPLMVKPSSYTDTAAAVLNNIALEKKVKTLLRDNIEVKILPEFENLLSSNKTSAQIAGLAASSATNLAGDPIVRNKMAAQPILWETSARLMQSFSEGKLSSPLESVSGLLVNISTGVASAQLSDVSPDVSSACYAVMTSESASDVAVSRSLAVLSNILPHNSAAVGFMSEGERVVTILNLLKCGDSVKEKSALKCLTALTRDSGSVRQVVADNKGTSLLLNLLNSEDENTLGNCALCLSHICAVDKVCSKLTKTNIIQRLLVLARDGRKPNVQSNCAILIGKLAQGDARHLERLRELHGIEILHSCMKHVK</sequence>
<evidence type="ECO:0000313" key="7">
    <source>
        <dbReference type="RefSeq" id="XP_012940902.1"/>
    </source>
</evidence>
<dbReference type="Gene3D" id="1.25.40.10">
    <property type="entry name" value="Tetratricopeptide repeat domain"/>
    <property type="match status" value="1"/>
</dbReference>
<proteinExistence type="predicted"/>
<dbReference type="InterPro" id="IPR011989">
    <property type="entry name" value="ARM-like"/>
</dbReference>
<evidence type="ECO:0000256" key="4">
    <source>
        <dbReference type="PROSITE-ProRule" id="PRU00339"/>
    </source>
</evidence>
<feature type="coiled-coil region" evidence="5">
    <location>
        <begin position="45"/>
        <end position="72"/>
    </location>
</feature>
<dbReference type="SUPFAM" id="SSF48452">
    <property type="entry name" value="TPR-like"/>
    <property type="match status" value="1"/>
</dbReference>
<comment type="subcellular location">
    <subcellularLocation>
        <location evidence="1">Cytoplasm</location>
        <location evidence="1">Myofibril</location>
        <location evidence="1">Sarcomere</location>
        <location evidence="1">A band</location>
    </subcellularLocation>
    <subcellularLocation>
        <location evidence="2">Cytoplasm</location>
        <location evidence="2">Myofibril</location>
        <location evidence="2">Sarcomere</location>
        <location evidence="2">Z line</location>
    </subcellularLocation>
</comment>
<dbReference type="InterPro" id="IPR019734">
    <property type="entry name" value="TPR_rpt"/>
</dbReference>
<protein>
    <recommendedName>
        <fullName evidence="3">Protein unc-45 homolog B</fullName>
    </recommendedName>
</protein>
<dbReference type="Proteomes" id="UP000694888">
    <property type="component" value="Unplaced"/>
</dbReference>
<evidence type="ECO:0000256" key="1">
    <source>
        <dbReference type="ARBA" id="ARBA00004161"/>
    </source>
</evidence>
<dbReference type="Pfam" id="PF00514">
    <property type="entry name" value="Arm"/>
    <property type="match status" value="1"/>
</dbReference>
<accession>A0ABM1A4X5</accession>
<dbReference type="RefSeq" id="XP_012940902.1">
    <property type="nucleotide sequence ID" value="XM_013085448.2"/>
</dbReference>
<reference evidence="7" key="1">
    <citation type="submission" date="2025-08" db="UniProtKB">
        <authorList>
            <consortium name="RefSeq"/>
        </authorList>
    </citation>
    <scope>IDENTIFICATION</scope>
</reference>
<evidence type="ECO:0000256" key="5">
    <source>
        <dbReference type="SAM" id="Coils"/>
    </source>
</evidence>
<feature type="repeat" description="TPR" evidence="4">
    <location>
        <begin position="206"/>
        <end position="239"/>
    </location>
</feature>
<evidence type="ECO:0000256" key="3">
    <source>
        <dbReference type="ARBA" id="ARBA00020768"/>
    </source>
</evidence>
<dbReference type="Pfam" id="PF13181">
    <property type="entry name" value="TPR_8"/>
    <property type="match status" value="1"/>
</dbReference>
<name>A0ABM1A4X5_APLCA</name>
<keyword evidence="6" id="KW-1185">Reference proteome</keyword>
<dbReference type="InterPro" id="IPR016024">
    <property type="entry name" value="ARM-type_fold"/>
</dbReference>
<dbReference type="SMART" id="SM00028">
    <property type="entry name" value="TPR"/>
    <property type="match status" value="3"/>
</dbReference>
<dbReference type="PANTHER" id="PTHR46540">
    <property type="entry name" value="TETRATRICOPEPTIDE REPEAT PROTEIN 12"/>
    <property type="match status" value="1"/>
</dbReference>
<evidence type="ECO:0000313" key="6">
    <source>
        <dbReference type="Proteomes" id="UP000694888"/>
    </source>
</evidence>
<dbReference type="PROSITE" id="PS50005">
    <property type="entry name" value="TPR"/>
    <property type="match status" value="2"/>
</dbReference>